<evidence type="ECO:0000313" key="3">
    <source>
        <dbReference type="Proteomes" id="UP000642284"/>
    </source>
</evidence>
<name>A0ABR7SEJ0_9ACTN</name>
<protein>
    <submittedName>
        <fullName evidence="2">Amino acid ABC transporter substrate-binding protein</fullName>
    </submittedName>
</protein>
<keyword evidence="1" id="KW-0732">Signal</keyword>
<dbReference type="InterPro" id="IPR028082">
    <property type="entry name" value="Peripla_BP_I"/>
</dbReference>
<dbReference type="RefSeq" id="WP_187813596.1">
    <property type="nucleotide sequence ID" value="NZ_JACTVJ010000005.1"/>
</dbReference>
<sequence>MPGSTIPRNPLRKALWAAAALVLVAGATTAGLVLADEDPAACAPGTLTAADGSCTALSDGGHTFPVLKDISGKIKAENDAVTASKTRHVTVVHLESMAGGTWDRGPEGARRAVTGAYIAQVKLNKARDTVPKVRLLLADTGKDDKDAEKVAGQILALAQREHIVAVTGIGQSNQRTVAAVRKLRAGGMPVVGATVAADEMRSEAAGFFRVSFPVSSQTAAAARYFAQEQDKRPGYRVQVIRDRRPGDVYSKSLYEGFTAAARKAGLRTEDVVPFTSGTKGTDGNALWQVAEKVCAGGQRPDAVYFAGRGRELRRFIEAAGQDGRRCPVTVLSGSSAVGVYFDTSRAADDLGPLHDSWQAGGLTVRYTAYTHPQASQRLYGGARQGPYAAFERDYLRLRGGDPGALANGQAMVGHDALYAVGIASRNAVSSYGADSIGAGAVLDLLGQINGGHTVHGVSGEIAFDPNTGEPEGRPMALVELRAPDTGLDEADLYRFVRLIEP</sequence>
<accession>A0ABR7SEJ0</accession>
<dbReference type="Proteomes" id="UP000642284">
    <property type="component" value="Unassembled WGS sequence"/>
</dbReference>
<organism evidence="2 3">
    <name type="scientific">Streptomyces polyasparticus</name>
    <dbReference type="NCBI Taxonomy" id="2767826"/>
    <lineage>
        <taxon>Bacteria</taxon>
        <taxon>Bacillati</taxon>
        <taxon>Actinomycetota</taxon>
        <taxon>Actinomycetes</taxon>
        <taxon>Kitasatosporales</taxon>
        <taxon>Streptomycetaceae</taxon>
        <taxon>Streptomyces</taxon>
    </lineage>
</organism>
<keyword evidence="3" id="KW-1185">Reference proteome</keyword>
<evidence type="ECO:0000313" key="2">
    <source>
        <dbReference type="EMBL" id="MBC9713155.1"/>
    </source>
</evidence>
<feature type="signal peptide" evidence="1">
    <location>
        <begin position="1"/>
        <end position="35"/>
    </location>
</feature>
<gene>
    <name evidence="2" type="ORF">H9Y04_11295</name>
</gene>
<dbReference type="SUPFAM" id="SSF53822">
    <property type="entry name" value="Periplasmic binding protein-like I"/>
    <property type="match status" value="1"/>
</dbReference>
<proteinExistence type="predicted"/>
<dbReference type="CDD" id="cd06268">
    <property type="entry name" value="PBP1_ABC_transporter_LIVBP-like"/>
    <property type="match status" value="1"/>
</dbReference>
<evidence type="ECO:0000256" key="1">
    <source>
        <dbReference type="SAM" id="SignalP"/>
    </source>
</evidence>
<reference evidence="2 3" key="1">
    <citation type="submission" date="2020-08" db="EMBL/GenBank/DDBJ databases">
        <title>Genemic of Streptomyces polyaspartic.</title>
        <authorList>
            <person name="Liu W."/>
        </authorList>
    </citation>
    <scope>NUCLEOTIDE SEQUENCE [LARGE SCALE GENOMIC DNA]</scope>
    <source>
        <strain evidence="2 3">TRM66268-LWL</strain>
    </source>
</reference>
<feature type="chain" id="PRO_5047170063" evidence="1">
    <location>
        <begin position="36"/>
        <end position="501"/>
    </location>
</feature>
<comment type="caution">
    <text evidence="2">The sequence shown here is derived from an EMBL/GenBank/DDBJ whole genome shotgun (WGS) entry which is preliminary data.</text>
</comment>
<dbReference type="EMBL" id="JACTVJ010000005">
    <property type="protein sequence ID" value="MBC9713155.1"/>
    <property type="molecule type" value="Genomic_DNA"/>
</dbReference>
<dbReference type="Gene3D" id="3.40.50.2300">
    <property type="match status" value="2"/>
</dbReference>